<evidence type="ECO:0000313" key="1">
    <source>
        <dbReference type="EMBL" id="GAA3389545.1"/>
    </source>
</evidence>
<evidence type="ECO:0000313" key="2">
    <source>
        <dbReference type="Proteomes" id="UP001501676"/>
    </source>
</evidence>
<gene>
    <name evidence="1" type="ORF">GCM10020369_40080</name>
</gene>
<proteinExistence type="predicted"/>
<dbReference type="InterPro" id="IPR025850">
    <property type="entry name" value="SUKH-3"/>
</dbReference>
<comment type="caution">
    <text evidence="1">The sequence shown here is derived from an EMBL/GenBank/DDBJ whole genome shotgun (WGS) entry which is preliminary data.</text>
</comment>
<dbReference type="EMBL" id="BAAAYN010000024">
    <property type="protein sequence ID" value="GAA3389545.1"/>
    <property type="molecule type" value="Genomic_DNA"/>
</dbReference>
<protein>
    <submittedName>
        <fullName evidence="1">SUKH-3 domain-containing protein</fullName>
    </submittedName>
</protein>
<reference evidence="2" key="1">
    <citation type="journal article" date="2019" name="Int. J. Syst. Evol. Microbiol.">
        <title>The Global Catalogue of Microorganisms (GCM) 10K type strain sequencing project: providing services to taxonomists for standard genome sequencing and annotation.</title>
        <authorList>
            <consortium name="The Broad Institute Genomics Platform"/>
            <consortium name="The Broad Institute Genome Sequencing Center for Infectious Disease"/>
            <person name="Wu L."/>
            <person name="Ma J."/>
        </authorList>
    </citation>
    <scope>NUCLEOTIDE SEQUENCE [LARGE SCALE GENOMIC DNA]</scope>
    <source>
        <strain evidence="2">JCM 9458</strain>
    </source>
</reference>
<dbReference type="Pfam" id="PF14433">
    <property type="entry name" value="SUKH-3"/>
    <property type="match status" value="1"/>
</dbReference>
<sequence>MQRFPGEVEAVLRAAGWAEGRSVADAAAEAIRTACAQTTADGRRYVPFPAAERALYEFVGVYVDQDGPGVALRRRPFALDPAMVPPSVATLAEFGRALGVGLFPLGVEGVEDAVLVIDEHGRVFALDAGGEWFLGEHVDAALTTLVTGTAPPRVRDDGTW</sequence>
<accession>A0ABP6T175</accession>
<keyword evidence="2" id="KW-1185">Reference proteome</keyword>
<organism evidence="1 2">
    <name type="scientific">Cryptosporangium minutisporangium</name>
    <dbReference type="NCBI Taxonomy" id="113569"/>
    <lineage>
        <taxon>Bacteria</taxon>
        <taxon>Bacillati</taxon>
        <taxon>Actinomycetota</taxon>
        <taxon>Actinomycetes</taxon>
        <taxon>Cryptosporangiales</taxon>
        <taxon>Cryptosporangiaceae</taxon>
        <taxon>Cryptosporangium</taxon>
    </lineage>
</organism>
<dbReference type="Proteomes" id="UP001501676">
    <property type="component" value="Unassembled WGS sequence"/>
</dbReference>
<dbReference type="RefSeq" id="WP_345729684.1">
    <property type="nucleotide sequence ID" value="NZ_BAAAYN010000024.1"/>
</dbReference>
<name>A0ABP6T175_9ACTN</name>